<dbReference type="GO" id="GO:0046872">
    <property type="term" value="F:metal ion binding"/>
    <property type="evidence" value="ECO:0007669"/>
    <property type="project" value="UniProtKB-KW"/>
</dbReference>
<keyword evidence="3" id="KW-0479">Metal-binding</keyword>
<name>A0A9P8RR30_9PEZI</name>
<feature type="domain" description="TauD/TfdA-like" evidence="8">
    <location>
        <begin position="89"/>
        <end position="359"/>
    </location>
</feature>
<keyword evidence="6" id="KW-0408">Iron</keyword>
<feature type="region of interest" description="Disordered" evidence="7">
    <location>
        <begin position="1"/>
        <end position="20"/>
    </location>
</feature>
<dbReference type="FunFam" id="3.60.130.10:FF:000003">
    <property type="entry name" value="Alpha-ketoglutarate-dependent taurine dioxygenase"/>
    <property type="match status" value="1"/>
</dbReference>
<proteinExistence type="inferred from homology"/>
<evidence type="ECO:0000256" key="6">
    <source>
        <dbReference type="ARBA" id="ARBA00023004"/>
    </source>
</evidence>
<dbReference type="Pfam" id="PF02668">
    <property type="entry name" value="TauD"/>
    <property type="match status" value="1"/>
</dbReference>
<dbReference type="Gene3D" id="3.60.130.10">
    <property type="entry name" value="Clavaminate synthase-like"/>
    <property type="match status" value="1"/>
</dbReference>
<organism evidence="9 10">
    <name type="scientific">Trichoglossum hirsutum</name>
    <dbReference type="NCBI Taxonomy" id="265104"/>
    <lineage>
        <taxon>Eukaryota</taxon>
        <taxon>Fungi</taxon>
        <taxon>Dikarya</taxon>
        <taxon>Ascomycota</taxon>
        <taxon>Pezizomycotina</taxon>
        <taxon>Geoglossomycetes</taxon>
        <taxon>Geoglossales</taxon>
        <taxon>Geoglossaceae</taxon>
        <taxon>Trichoglossum</taxon>
    </lineage>
</organism>
<accession>A0A9P8RR30</accession>
<evidence type="ECO:0000256" key="3">
    <source>
        <dbReference type="ARBA" id="ARBA00022723"/>
    </source>
</evidence>
<evidence type="ECO:0000313" key="10">
    <source>
        <dbReference type="Proteomes" id="UP000750711"/>
    </source>
</evidence>
<evidence type="ECO:0000256" key="1">
    <source>
        <dbReference type="ARBA" id="ARBA00001954"/>
    </source>
</evidence>
<feature type="region of interest" description="Disordered" evidence="7">
    <location>
        <begin position="361"/>
        <end position="383"/>
    </location>
</feature>
<dbReference type="InterPro" id="IPR042098">
    <property type="entry name" value="TauD-like_sf"/>
</dbReference>
<comment type="cofactor">
    <cofactor evidence="1">
        <name>Fe(2+)</name>
        <dbReference type="ChEBI" id="CHEBI:29033"/>
    </cofactor>
</comment>
<keyword evidence="5" id="KW-0560">Oxidoreductase</keyword>
<evidence type="ECO:0000256" key="4">
    <source>
        <dbReference type="ARBA" id="ARBA00022964"/>
    </source>
</evidence>
<dbReference type="SUPFAM" id="SSF51197">
    <property type="entry name" value="Clavaminate synthase-like"/>
    <property type="match status" value="1"/>
</dbReference>
<evidence type="ECO:0000256" key="7">
    <source>
        <dbReference type="SAM" id="MobiDB-lite"/>
    </source>
</evidence>
<dbReference type="InterPro" id="IPR051323">
    <property type="entry name" value="AtsK-like"/>
</dbReference>
<dbReference type="AlphaFoldDB" id="A0A9P8RR30"/>
<sequence>MTVSTTTPQKQPGSITDQFKPTLLHPIDYNKKIEEEGSEFYPKAKYPHYLPTWNPQQKYPALEPFEYYEHGRDADPTLPEILGAGVHRTDLTPSMGSEISGVQLSSLSNAGKDQLALFVAQRKVVAFRNQDFAELPIQEALDFCKYFGRLNIHPTTGSPKGYPEVHIVHVGAGHDAVKKVFTTRNSSMSWHSDVSFELQPAGTTFMYSLEMPESGGDTVFSDNVEAYNRLSASFQQRLHGLRVMHSGKTLTDASIQRNGVVRKEPVSNAHPLVRTHPATGEKALFISSPTYANQILGLKKEESDTLLKFLYDLIANSLDLQVRIKWTDKTVVVWDNRLTSHAATFDWANGKRRHLARITPEAEQPYETPFAEPHGNNSTEIDL</sequence>
<dbReference type="Proteomes" id="UP000750711">
    <property type="component" value="Unassembled WGS sequence"/>
</dbReference>
<dbReference type="GO" id="GO:0016706">
    <property type="term" value="F:2-oxoglutarate-dependent dioxygenase activity"/>
    <property type="evidence" value="ECO:0007669"/>
    <property type="project" value="TreeGrafter"/>
</dbReference>
<comment type="similarity">
    <text evidence="2">Belongs to the TfdA dioxygenase family.</text>
</comment>
<protein>
    <recommendedName>
        <fullName evidence="8">TauD/TfdA-like domain-containing protein</fullName>
    </recommendedName>
</protein>
<evidence type="ECO:0000313" key="9">
    <source>
        <dbReference type="EMBL" id="KAH0562177.1"/>
    </source>
</evidence>
<keyword evidence="10" id="KW-1185">Reference proteome</keyword>
<evidence type="ECO:0000259" key="8">
    <source>
        <dbReference type="Pfam" id="PF02668"/>
    </source>
</evidence>
<dbReference type="PANTHER" id="PTHR30468:SF1">
    <property type="entry name" value="ALPHA-KETOGLUTARATE-DEPENDENT SULFONATE DIOXYGENASE"/>
    <property type="match status" value="1"/>
</dbReference>
<gene>
    <name evidence="9" type="ORF">GP486_003130</name>
</gene>
<comment type="caution">
    <text evidence="9">The sequence shown here is derived from an EMBL/GenBank/DDBJ whole genome shotgun (WGS) entry which is preliminary data.</text>
</comment>
<feature type="compositionally biased region" description="Polar residues" evidence="7">
    <location>
        <begin position="1"/>
        <end position="19"/>
    </location>
</feature>
<dbReference type="GO" id="GO:0005737">
    <property type="term" value="C:cytoplasm"/>
    <property type="evidence" value="ECO:0007669"/>
    <property type="project" value="TreeGrafter"/>
</dbReference>
<keyword evidence="4" id="KW-0223">Dioxygenase</keyword>
<evidence type="ECO:0000256" key="5">
    <source>
        <dbReference type="ARBA" id="ARBA00023002"/>
    </source>
</evidence>
<dbReference type="EMBL" id="JAGHQM010000397">
    <property type="protein sequence ID" value="KAH0562177.1"/>
    <property type="molecule type" value="Genomic_DNA"/>
</dbReference>
<reference evidence="9" key="1">
    <citation type="submission" date="2021-03" db="EMBL/GenBank/DDBJ databases">
        <title>Comparative genomics and phylogenomic investigation of the class Geoglossomycetes provide insights into ecological specialization and systematics.</title>
        <authorList>
            <person name="Melie T."/>
            <person name="Pirro S."/>
            <person name="Miller A.N."/>
            <person name="Quandt A."/>
        </authorList>
    </citation>
    <scope>NUCLEOTIDE SEQUENCE</scope>
    <source>
        <strain evidence="9">CAQ_001_2017</strain>
    </source>
</reference>
<evidence type="ECO:0000256" key="2">
    <source>
        <dbReference type="ARBA" id="ARBA00005896"/>
    </source>
</evidence>
<dbReference type="PANTHER" id="PTHR30468">
    <property type="entry name" value="ALPHA-KETOGLUTARATE-DEPENDENT SULFONATE DIOXYGENASE"/>
    <property type="match status" value="1"/>
</dbReference>
<dbReference type="InterPro" id="IPR003819">
    <property type="entry name" value="TauD/TfdA-like"/>
</dbReference>